<evidence type="ECO:0000256" key="22">
    <source>
        <dbReference type="ARBA" id="ARBA00022989"/>
    </source>
</evidence>
<comment type="miscellaneous">
    <text evidence="32">HIV-1 lineages are divided in three main groups, M (for Major), O (for Outlier), and N (for New, or Non-M, Non-O). The vast majority of strains found worldwide belong to the group M. Group O seems to be endemic to and largely confined to Cameroon and neighboring countries in West Central Africa, where these viruses represent a small minority of HIV-1 strains. The group N is represented by a limited number of isolates from Cameroonian persons. The group M is further subdivided in 9 clades or subtypes (A to D, F to H, J and K).</text>
</comment>
<evidence type="ECO:0000256" key="25">
    <source>
        <dbReference type="ARBA" id="ARBA00023136"/>
    </source>
</evidence>
<evidence type="ECO:0000313" key="37">
    <source>
        <dbReference type="EMBL" id="AIL85389.1"/>
    </source>
</evidence>
<feature type="region of interest" description="Disordered" evidence="34">
    <location>
        <begin position="716"/>
        <end position="743"/>
    </location>
</feature>
<evidence type="ECO:0000256" key="19">
    <source>
        <dbReference type="ARBA" id="ARBA00022870"/>
    </source>
</evidence>
<comment type="subcellular location">
    <molecule>Transmembrane protein gp41</molecule>
    <subcellularLocation>
        <location evidence="32">Virion membrane</location>
        <topology evidence="32">Single-pass type I membrane protein</topology>
    </subcellularLocation>
    <subcellularLocation>
        <location evidence="32">Host cell membrane</location>
        <topology evidence="32">Single-pass type I membrane protein</topology>
    </subcellularLocation>
    <subcellularLocation>
        <location evidence="32">Host endosome membrane</location>
        <topology evidence="32">Single-pass type I membrane protein</topology>
    </subcellularLocation>
    <text evidence="32">It is probably concentrated at the site of budding and incorporated into the virions possibly by contacts between the cytoplasmic tail of Env and the N-terminus of Gag.</text>
</comment>
<evidence type="ECO:0000256" key="24">
    <source>
        <dbReference type="ARBA" id="ARBA00023054"/>
    </source>
</evidence>
<feature type="domain" description="Retroviral envelope protein GP41-like" evidence="36">
    <location>
        <begin position="528"/>
        <end position="716"/>
    </location>
</feature>
<dbReference type="FunFam" id="1.20.5.490:FF:000001">
    <property type="entry name" value="Envelope glycoprotein gp160"/>
    <property type="match status" value="1"/>
</dbReference>
<keyword evidence="17 32" id="KW-1161">Viral attachment to host cell</keyword>
<keyword evidence="23 32" id="KW-1039">Host endosome</keyword>
<proteinExistence type="inferred from homology"/>
<evidence type="ECO:0000256" key="17">
    <source>
        <dbReference type="ARBA" id="ARBA00022804"/>
    </source>
</evidence>
<keyword evidence="28 32" id="KW-0325">Glycoprotein</keyword>
<dbReference type="Pfam" id="PF00516">
    <property type="entry name" value="GP120"/>
    <property type="match status" value="1"/>
</dbReference>
<keyword evidence="13 32" id="KW-0165">Cleavage on pair of basic residues</keyword>
<comment type="PTM">
    <text evidence="32">Highly glycosylated by host. The high number of glycan on the protein is reffered to as 'glycan shield' because it contributes to hide protein sequence from adaptive immune system.</text>
</comment>
<dbReference type="GO" id="GO:1903908">
    <property type="term" value="P:positive regulation of plasma membrane raft polarization"/>
    <property type="evidence" value="ECO:0007669"/>
    <property type="project" value="UniProtKB-UniRule"/>
</dbReference>
<comment type="PTM">
    <text evidence="32">Palmitoylation of the transmembrane protein and of Env polyprotein (prior to its proteolytic cleavage) is essential for their association with host cell membrane lipid rafts. Palmitoylation is therefore required for envelope trafficking to classical lipid rafts, but not for viral replication.</text>
</comment>
<comment type="miscellaneous">
    <text evidence="32">Inhibitors targeting HIV-1 viral envelope proteins are used as antiretroviral drugs. Attachment of virions to the cell surface via non-specific interactions and CD4 binding can be blocked by inhibitors that include cyanovirin-N, cyclotriazadisulfonamide analogs, PRO 2000, TNX 355 and PRO 542. In addition, BMS 806 can block CD4-induced conformational changes. Env interactions with the coreceptor molecules can be targeted by CCR5 antagonists including SCH-D, maraviroc (UK 427857) and aplaviroc (GW 873140), and the CXCR4 antagonist AMD 070. Fusion of viral and cellular membranes can be inhibited by peptides such as enfuvirtide and tifuvirtide (T 1249). Resistance to inhibitors associated with mutations in Env are observed. Most of the time, single mutations confer only a modest reduction in drug susceptibility. Combination of several mutations is usually required to develop a high-level drug resistance.</text>
</comment>
<gene>
    <name evidence="32 37" type="primary">env</name>
</gene>
<feature type="lipid moiety-binding region" description="S-palmitoyl cysteine; by host" evidence="32">
    <location>
        <position position="762"/>
    </location>
</feature>
<evidence type="ECO:0000256" key="18">
    <source>
        <dbReference type="ARBA" id="ARBA00022844"/>
    </source>
</evidence>
<feature type="region of interest" description="MPER; binding to GalCer" evidence="32">
    <location>
        <begin position="660"/>
        <end position="681"/>
    </location>
</feature>
<feature type="chain" id="PRO_5023289782" description="Transmembrane protein gp41" evidence="32">
    <location>
        <begin position="509"/>
        <end position="854"/>
    </location>
</feature>
<evidence type="ECO:0000256" key="7">
    <source>
        <dbReference type="ARBA" id="ARBA00022506"/>
    </source>
</evidence>
<feature type="region of interest" description="Immunosuppression" evidence="32">
    <location>
        <begin position="572"/>
        <end position="590"/>
    </location>
</feature>
<keyword evidence="21 32" id="KW-1164">Virus endocytosis by host</keyword>
<evidence type="ECO:0000256" key="13">
    <source>
        <dbReference type="ARBA" id="ARBA00022685"/>
    </source>
</evidence>
<dbReference type="GO" id="GO:0020002">
    <property type="term" value="C:host cell plasma membrane"/>
    <property type="evidence" value="ECO:0007669"/>
    <property type="project" value="UniProtKB-SubCell"/>
</dbReference>
<keyword evidence="30 32" id="KW-0449">Lipoprotein</keyword>
<evidence type="ECO:0000256" key="31">
    <source>
        <dbReference type="ARBA" id="ARBA00023296"/>
    </source>
</evidence>
<keyword evidence="7 32" id="KW-1168">Fusion of virus membrane with host membrane</keyword>
<dbReference type="InterPro" id="IPR037527">
    <property type="entry name" value="Gp160"/>
</dbReference>
<keyword evidence="16 32" id="KW-0732">Signal</keyword>
<keyword evidence="24 32" id="KW-0175">Coiled coil</keyword>
<dbReference type="GO" id="GO:0075512">
    <property type="term" value="P:clathrin-dependent endocytosis of virus by host cell"/>
    <property type="evidence" value="ECO:0007669"/>
    <property type="project" value="UniProtKB-UniRule"/>
</dbReference>
<organism evidence="37">
    <name type="scientific">Human immunodeficiency virus type 1</name>
    <name type="common">HIV-1</name>
    <dbReference type="NCBI Taxonomy" id="11676"/>
    <lineage>
        <taxon>Viruses</taxon>
        <taxon>Riboviria</taxon>
        <taxon>Pararnavirae</taxon>
        <taxon>Artverviricota</taxon>
        <taxon>Revtraviricetes</taxon>
        <taxon>Ortervirales</taxon>
        <taxon>Retroviridae</taxon>
        <taxon>Orthoretrovirinae</taxon>
        <taxon>Lentivirus</taxon>
        <taxon>Lentivirus humimdef1</taxon>
    </lineage>
</organism>
<dbReference type="GO" id="GO:0052031">
    <property type="term" value="P:symbiont-mediated perturbation of host defense response"/>
    <property type="evidence" value="ECO:0007669"/>
    <property type="project" value="UniProtKB-UniRule"/>
</dbReference>
<feature type="chain" id="PRO_5023289781" description="Surface protein gp120" evidence="32">
    <location>
        <begin position="30"/>
        <end position="508"/>
    </location>
</feature>
<evidence type="ECO:0000256" key="30">
    <source>
        <dbReference type="ARBA" id="ARBA00023288"/>
    </source>
</evidence>
<name>A0A077H2Z0_HV1</name>
<dbReference type="GO" id="GO:0019031">
    <property type="term" value="C:viral envelope"/>
    <property type="evidence" value="ECO:0007669"/>
    <property type="project" value="UniProtKB-KW"/>
</dbReference>
<comment type="domain">
    <text evidence="32 33">The 17 amino acids long immunosuppressive region is present in many retroviral envelope proteins. Synthetic peptides derived from this relatively conserved sequence inhibit immune function in vitro and in vivo.</text>
</comment>
<keyword evidence="20 32" id="KW-0261">Viral envelope protein</keyword>
<comment type="PTM">
    <text evidence="32">Specific enzymatic cleavages in vivo yield mature proteins. Envelope glycoproteins are synthesized as a inactive precursor that is heavily N-glycosylated and processed likely by host cell furin in the Golgi to yield the mature SU and TM proteins. The cleavage site between SU and TM requires the minimal sequence [KR]-X-[KR]-R. About 2 of the 9 disulfide bonds of gp41 are reduced by P4HB/PDI, following binding to CD4 receptor.</text>
</comment>
<evidence type="ECO:0000256" key="12">
    <source>
        <dbReference type="ARBA" id="ARBA00022595"/>
    </source>
</evidence>
<sequence>MKVKEIKKNYLWRWGMMLLGMLMISSATEQLWVTVYYGVPVWKEATTTLFCASDAKAYETEVHNVWATHACVPTDPNPQEIVLGNVTEDFNMWKNNMVEQMNEDIISLWDQSLKPCVKLTPLCVTLDCTDGWWNNTRGENGTSNRNLNSSWEMNGEIKNCSFNVTTNIKDRIQREYALFYKLDVVSIDGSNTSYRLINCNTSVITQACPKVSFEPIPIHYCAPAGFAILKCNNNTFSGKGPCRNVSTVQCTHGIRPVVSTQLLLNGSLAEKEIVIRSENFTDNAKTIIVQLNKSVEITCIRLNNNTRKSIPIGPGRAFYATGDIIGDIRRAHCNISREQWNNTLQQIVEKLREQFGNNKTIFKPSSGGDPEIVMFSFNCGGEFFYCNTTELFNSTWNGTVNESNNIGKNITLPCRIKQIINMWQEVGKAMYAPPIKGQIKCSSNITGLLLTRDGGTNKTNDTETFRPGGGNMKDNWRSELYKYKIVKIEPLGVAPTKAKRRVVQREKRAVGTLGAMFLGFLGAAGSTMGAASLTLTVQARLLLSGIVQQQSNLLRAIEAQQHMLQLTVWGIKQLQARVLALESYLKDQQLLGIWGCSGKLICTTAVPWNASWSNKSLNEIWDNMTWMEWEKEIDNYTSIIYTLIEQSQNQQEKNEQELLELDKWASLWNWFSITKWLWYIKIFIMIVGGLIGLRIVFAILSIVNRVRQGYSPLSFQIRPPAPRGPDRPEGTEEEGGERDRDRSGSLVNGLLALIWIDLRSLCLYSYHRLRDLILIVTRIVELLGRRGWEILKYWWNLLQYWIQELKSSAVSLLNTTAIAVAEGTDRLIEVVQRTFRAFLHIPRRIRQGLERALL</sequence>
<comment type="function">
    <text evidence="32">Envelope glycoprotein gp160: Oligomerizes in the host endoplasmic reticulum into predominantly trimers. In a second time, gp160 transits in the host Golgi, where glycosylation is completed. The precursor is then proteolytically cleaved in the trans-Golgi and thereby activated by cellular furin or furin-like proteases to produce gp120 and gp41.</text>
</comment>
<accession>A0A077H2Z0</accession>
<evidence type="ECO:0000259" key="35">
    <source>
        <dbReference type="Pfam" id="PF00516"/>
    </source>
</evidence>
<evidence type="ECO:0000256" key="8">
    <source>
        <dbReference type="ARBA" id="ARBA00022510"/>
    </source>
</evidence>
<keyword evidence="31 32" id="KW-1160">Virus entry into host cell</keyword>
<comment type="caution">
    <text evidence="32">Lacks conserved residue(s) required for the propagation of feature annotation.</text>
</comment>
<keyword evidence="8 32" id="KW-1170">Fusion of virus membrane with host endosomal membrane</keyword>
<feature type="domain" description="Human immunodeficiency virus 1 envelope glycoprotein Gp120" evidence="35">
    <location>
        <begin position="31"/>
        <end position="508"/>
    </location>
</feature>
<protein>
    <recommendedName>
        <fullName evidence="32">Envelope glycoprotein gp160</fullName>
    </recommendedName>
    <alternativeName>
        <fullName evidence="32">Env polyprotein</fullName>
    </alternativeName>
    <component>
        <recommendedName>
            <fullName evidence="32">Surface protein gp120</fullName>
            <shortName evidence="32">SU</shortName>
        </recommendedName>
        <alternativeName>
            <fullName evidence="32">Glycoprotein 120</fullName>
            <shortName evidence="32">gp120</shortName>
        </alternativeName>
    </component>
    <component>
        <recommendedName>
            <fullName evidence="32">Transmembrane protein gp41</fullName>
            <shortName evidence="32">TM</shortName>
        </recommendedName>
        <alternativeName>
            <fullName evidence="32">Glycoprotein 41</fullName>
            <shortName evidence="32">gp41</shortName>
        </alternativeName>
    </component>
</protein>
<feature type="disulfide bond" evidence="32">
    <location>
        <begin position="51"/>
        <end position="71"/>
    </location>
</feature>
<evidence type="ECO:0000256" key="14">
    <source>
        <dbReference type="ARBA" id="ARBA00022692"/>
    </source>
</evidence>
<keyword evidence="18 32" id="KW-0946">Virion</keyword>
<evidence type="ECO:0000256" key="11">
    <source>
        <dbReference type="ARBA" id="ARBA00022581"/>
    </source>
</evidence>
<evidence type="ECO:0000256" key="33">
    <source>
        <dbReference type="RuleBase" id="RU363095"/>
    </source>
</evidence>
<dbReference type="EMBL" id="KM259256">
    <property type="protein sequence ID" value="AIL85389.1"/>
    <property type="molecule type" value="Genomic_RNA"/>
</dbReference>
<feature type="coiled-coil region" evidence="32">
    <location>
        <begin position="631"/>
        <end position="665"/>
    </location>
</feature>
<dbReference type="InterPro" id="IPR036377">
    <property type="entry name" value="Gp120_core_sf"/>
</dbReference>
<evidence type="ECO:0000256" key="2">
    <source>
        <dbReference type="ARBA" id="ARBA00004433"/>
    </source>
</evidence>
<dbReference type="CDD" id="cd09909">
    <property type="entry name" value="HIV-1-like_HR1-HR2"/>
    <property type="match status" value="1"/>
</dbReference>
<evidence type="ECO:0000256" key="28">
    <source>
        <dbReference type="ARBA" id="ARBA00023180"/>
    </source>
</evidence>
<evidence type="ECO:0000256" key="6">
    <source>
        <dbReference type="ARBA" id="ARBA00004650"/>
    </source>
</evidence>
<evidence type="ECO:0000256" key="4">
    <source>
        <dbReference type="ARBA" id="ARBA00004563"/>
    </source>
</evidence>
<comment type="domain">
    <text evidence="32">The CD4-binding region is targeted by the antibody b12.</text>
</comment>
<keyword evidence="11 32" id="KW-0945">Host-virus interaction</keyword>
<dbReference type="InterPro" id="IPR000328">
    <property type="entry name" value="GP41-like"/>
</dbReference>
<dbReference type="GO" id="GO:0019064">
    <property type="term" value="P:fusion of virus membrane with host plasma membrane"/>
    <property type="evidence" value="ECO:0007669"/>
    <property type="project" value="UniProtKB-UniRule"/>
</dbReference>
<feature type="disulfide bond" evidence="32">
    <location>
        <begin position="596"/>
        <end position="602"/>
    </location>
</feature>
<dbReference type="FunFam" id="2.170.40.20:FF:000003">
    <property type="entry name" value="Envelope glycoprotein gp160"/>
    <property type="match status" value="1"/>
</dbReference>
<dbReference type="GO" id="GO:0005198">
    <property type="term" value="F:structural molecule activity"/>
    <property type="evidence" value="ECO:0007669"/>
    <property type="project" value="UniProtKB-UniRule"/>
</dbReference>
<feature type="chain" id="PRO_5023289783" description="Envelope glycoprotein gp160" evidence="32">
    <location>
        <begin position="30"/>
        <end position="854"/>
    </location>
</feature>
<keyword evidence="27 32" id="KW-1015">Disulfide bond</keyword>
<feature type="site" description="Cleavage; by host furin" evidence="32">
    <location>
        <begin position="508"/>
        <end position="509"/>
    </location>
</feature>
<comment type="domain">
    <text evidence="32">The YXXL motif is involved in determining the exact site of viral release at the surface of infected mononuclear cells and promotes endocytosis. YXXL and di-leucine endocytosis motifs interact directly or indirectly with the clathrin adapter complexes, opperate independently, and their activities are not additive.</text>
</comment>
<evidence type="ECO:0000256" key="26">
    <source>
        <dbReference type="ARBA" id="ARBA00023139"/>
    </source>
</evidence>
<keyword evidence="25 32" id="KW-0472">Membrane</keyword>
<evidence type="ECO:0000259" key="36">
    <source>
        <dbReference type="Pfam" id="PF00517"/>
    </source>
</evidence>
<evidence type="ECO:0000256" key="10">
    <source>
        <dbReference type="ARBA" id="ARBA00022570"/>
    </source>
</evidence>
<feature type="region of interest" description="CD4-binding loop" evidence="32">
    <location>
        <begin position="365"/>
        <end position="375"/>
    </location>
</feature>
<dbReference type="Gene3D" id="1.10.287.210">
    <property type="match status" value="1"/>
</dbReference>
<dbReference type="FunFam" id="2.170.40.20:FF:000002">
    <property type="entry name" value="Envelope glycoprotein gp160"/>
    <property type="match status" value="1"/>
</dbReference>
<feature type="disulfide bond" evidence="32">
    <location>
        <begin position="231"/>
        <end position="242"/>
    </location>
</feature>
<keyword evidence="29 32" id="KW-0899">Viral immunoevasion</keyword>
<evidence type="ECO:0000256" key="29">
    <source>
        <dbReference type="ARBA" id="ARBA00023280"/>
    </source>
</evidence>
<evidence type="ECO:0000256" key="23">
    <source>
        <dbReference type="ARBA" id="ARBA00023046"/>
    </source>
</evidence>
<feature type="topological domain" description="Cytoplasmic" evidence="32">
    <location>
        <begin position="704"/>
        <end position="854"/>
    </location>
</feature>
<evidence type="ECO:0000256" key="21">
    <source>
        <dbReference type="ARBA" id="ARBA00022890"/>
    </source>
</evidence>
<dbReference type="GO" id="GO:1903911">
    <property type="term" value="P:positive regulation of receptor clustering"/>
    <property type="evidence" value="ECO:0007669"/>
    <property type="project" value="UniProtKB-UniRule"/>
</dbReference>
<evidence type="ECO:0000256" key="27">
    <source>
        <dbReference type="ARBA" id="ARBA00023157"/>
    </source>
</evidence>
<dbReference type="HAMAP" id="MF_04083">
    <property type="entry name" value="HIV_ENV"/>
    <property type="match status" value="1"/>
</dbReference>
<comment type="similarity">
    <text evidence="32">Belongs to the HIV-1 env protein family.</text>
</comment>
<feature type="transmembrane region" description="Helical" evidence="33">
    <location>
        <begin position="676"/>
        <end position="703"/>
    </location>
</feature>
<dbReference type="Gene3D" id="2.170.40.20">
    <property type="entry name" value="Human immunodeficiency virus 1, Gp160, envelope glycoprotein"/>
    <property type="match status" value="2"/>
</dbReference>
<dbReference type="GO" id="GO:0019062">
    <property type="term" value="P:virion attachment to host cell"/>
    <property type="evidence" value="ECO:0007669"/>
    <property type="project" value="UniProtKB-UniRule"/>
</dbReference>
<comment type="domain">
    <text evidence="32">The membrane proximal external region (MPER) present in gp41 is a tryptophan-rich region recognized by the antibodies 2F5, Z13, and 4E10. MPER seems to play a role in fusion.</text>
</comment>
<evidence type="ECO:0000256" key="1">
    <source>
        <dbReference type="ARBA" id="ARBA00004402"/>
    </source>
</evidence>
<keyword evidence="19 32" id="KW-1043">Host membrane</keyword>
<comment type="function">
    <text evidence="32">Surface protein gp120: Attaches the virus to the host lymphoid cell by binding to the primary receptor CD4. This interaction induces a structural rearrangement creating a high affinity binding site for a chemokine coreceptor like CXCR4 and/or CCR5. Acts as a ligand for CD209/DC-SIGN and CLEC4M/DC-SIGNR, which are respectively found on dendritic cells (DCs), and on endothelial cells of liver sinusoids and lymph node sinuses. These interactions allow capture of viral particles at mucosal surfaces by these cells and subsequent transmission to permissive cells. HIV subverts the migration properties of dendritic cells to gain access to CD4+ T-cells in lymph nodes. Virus transmission to permissive T-cells occurs either in trans (without DCs infection, through viral capture and transmission), or in cis (following DCs productive infection, through the usual CD4-gp120 interaction), thereby inducing a robust infection. In trans infection, bound virions remain infectious over days and it is proposed that they are not degraded, but protected in non-lysosomal acidic organelles within the DCs close to the cell membrane thus contributing to the viral infectious potential during DCs' migration from the periphery to the lymphoid tissues. On arrival at lymphoid tissues, intact virions recycle back to DCs' cell surface allowing virus transmission to CD4+ T-cells.</text>
</comment>
<keyword evidence="10 32" id="KW-1165">Clathrin-mediated endocytosis of virus by host</keyword>
<dbReference type="Gene3D" id="1.20.5.490">
    <property type="entry name" value="Single helix bin"/>
    <property type="match status" value="1"/>
</dbReference>
<dbReference type="InterPro" id="IPR000777">
    <property type="entry name" value="HIV1_Gp120"/>
</dbReference>
<dbReference type="GO" id="GO:0039654">
    <property type="term" value="P:fusion of virus membrane with host endosome membrane"/>
    <property type="evidence" value="ECO:0007669"/>
    <property type="project" value="UniProtKB-UniRule"/>
</dbReference>
<evidence type="ECO:0000256" key="20">
    <source>
        <dbReference type="ARBA" id="ARBA00022879"/>
    </source>
</evidence>
<dbReference type="FunFam" id="1.10.287.210:FF:000001">
    <property type="entry name" value="Envelope glycoprotein gp160"/>
    <property type="match status" value="1"/>
</dbReference>
<dbReference type="SUPFAM" id="SSF56502">
    <property type="entry name" value="gp120 core"/>
    <property type="match status" value="2"/>
</dbReference>
<dbReference type="Pfam" id="PF00517">
    <property type="entry name" value="GP41"/>
    <property type="match status" value="1"/>
</dbReference>
<feature type="short sequence motif" description="YXXL motif; contains endocytosis signal" evidence="32">
    <location>
        <begin position="710"/>
        <end position="713"/>
    </location>
</feature>
<comment type="subcellular location">
    <subcellularLocation>
        <location evidence="3">Host cell membrane</location>
        <topology evidence="3">Peripheral membrane protein</topology>
    </subcellularLocation>
    <subcellularLocation>
        <location evidence="1">Host cell membrane</location>
        <topology evidence="1">Single-pass type I membrane protein</topology>
    </subcellularLocation>
    <subcellularLocation>
        <location evidence="2">Host endosome membrane</location>
        <topology evidence="2">Peripheral membrane protein</topology>
    </subcellularLocation>
    <subcellularLocation>
        <location evidence="5">Host endosome membrane</location>
        <topology evidence="5">Single-pass type I membrane protein</topology>
    </subcellularLocation>
    <subcellularLocation>
        <location evidence="6">Virion membrane</location>
        <topology evidence="6">Peripheral membrane protein</topology>
    </subcellularLocation>
    <subcellularLocation>
        <location evidence="4">Virion membrane</location>
        <topology evidence="4">Single-pass type I membrane protein</topology>
    </subcellularLocation>
</comment>
<keyword evidence="22 32" id="KW-1133">Transmembrane helix</keyword>
<organismHost>
    <name type="scientific">Homo sapiens</name>
    <name type="common">Human</name>
    <dbReference type="NCBI Taxonomy" id="9606"/>
</organismHost>
<comment type="subunit">
    <text evidence="32">The mature envelope protein (Env) consists of a homotrimer of non-covalently associated gp120-gp41 heterodimers. The resulting complex protrudes from the virus surface as a spike. There seems to be as few as 10 spikes on the average virion. Surface protein gp120 interacts with host CD4, CCR5 and CXCR4. Gp120 also interacts with the C-type lectins CD209/DC-SIGN and CLEC4M/DC-SIGNR (collectively referred to as DC-SIGN(R)). Gp120 and gp41 interact with GalCer. Gp120 interacts with host ITGA4/ITGB7 complex; on CD4+ T-cells, this interaction results in rapid activation of integrin ITGAL/LFA-1, which facilitates efficient cell-to-cell spreading of HIV-1. Gp120 interacts with cell-associated heparan sulfate; this interaction increases virus infectivity on permissive cells and may be involved in infection of CD4- cells.</text>
</comment>
<evidence type="ECO:0000256" key="3">
    <source>
        <dbReference type="ARBA" id="ARBA00004505"/>
    </source>
</evidence>
<dbReference type="GO" id="GO:0019082">
    <property type="term" value="P:viral protein processing"/>
    <property type="evidence" value="ECO:0007669"/>
    <property type="project" value="UniProtKB-UniRule"/>
</dbReference>
<dbReference type="SUPFAM" id="SSF58069">
    <property type="entry name" value="Virus ectodomain"/>
    <property type="match status" value="1"/>
</dbReference>
<feature type="region of interest" description="V2" evidence="32">
    <location>
        <begin position="160"/>
        <end position="199"/>
    </location>
</feature>
<evidence type="ECO:0000256" key="34">
    <source>
        <dbReference type="SAM" id="MobiDB-lite"/>
    </source>
</evidence>
<feature type="short sequence motif" description="Di-leucine internalization motif" evidence="32">
    <location>
        <begin position="853"/>
        <end position="854"/>
    </location>
</feature>
<keyword evidence="9 32" id="KW-1032">Host cell membrane</keyword>
<keyword evidence="15 32" id="KW-0053">Apoptosis</keyword>
<dbReference type="GO" id="GO:0016020">
    <property type="term" value="C:membrane"/>
    <property type="evidence" value="ECO:0007669"/>
    <property type="project" value="UniProtKB-UniRule"/>
</dbReference>
<reference evidence="37" key="1">
    <citation type="journal article" date="2014" name="Retrovirology">
        <title>Single genome analysis reveals genetic characteristics of Neuroadaptation across HIV-1 envelope.</title>
        <authorList>
            <person name="Evering T.H."/>
            <person name="Kamau E."/>
            <person name="St Bernard L."/>
            <person name="Farmer C.B."/>
            <person name="Kong X.P."/>
            <person name="Markowitz M."/>
        </authorList>
    </citation>
    <scope>NUCLEOTIDE SEQUENCE</scope>
    <source>
        <strain evidence="37">P013113A12</strain>
    </source>
</reference>
<evidence type="ECO:0000256" key="5">
    <source>
        <dbReference type="ARBA" id="ARBA00004578"/>
    </source>
</evidence>
<evidence type="ECO:0000256" key="15">
    <source>
        <dbReference type="ARBA" id="ARBA00022703"/>
    </source>
</evidence>
<dbReference type="GO" id="GO:0055036">
    <property type="term" value="C:virion membrane"/>
    <property type="evidence" value="ECO:0007669"/>
    <property type="project" value="UniProtKB-SubCell"/>
</dbReference>
<evidence type="ECO:0000256" key="9">
    <source>
        <dbReference type="ARBA" id="ARBA00022511"/>
    </source>
</evidence>
<evidence type="ECO:0000256" key="16">
    <source>
        <dbReference type="ARBA" id="ARBA00022729"/>
    </source>
</evidence>
<dbReference type="GO" id="GO:0044175">
    <property type="term" value="C:host cell endosome membrane"/>
    <property type="evidence" value="ECO:0007669"/>
    <property type="project" value="UniProtKB-SubCell"/>
</dbReference>
<comment type="function">
    <text evidence="32">Transmembrane protein gp41: Acts as a class I viral fusion protein. Under the current model, the protein has at least 3 conformational states: pre-fusion native state, pre-hairpin intermediate state, and post-fusion hairpin state. During fusion of viral and target intracellular membranes, the coiled coil regions (heptad repeats) assume a trimer-of-hairpins structure, positioning the fusion peptide in close proximity to the C-terminal region of the ectodomain. The formation of this structure appears to drive apposition and subsequent fusion of viral and target cell membranes. Complete fusion occurs in host cell endosomes and is dynamin-dependent, however some lipid transfer might occur at the plasma membrane. The virus undergoes clathrin-dependent internalization long before endosomal fusion, thus minimizing the surface exposure of conserved viral epitopes during fusion and reducing the efficacy of inhibitors targeting these epitopes. Membranes fusion leads to delivery of the nucleocapsid into the cytoplasm.</text>
</comment>
<keyword evidence="12 32" id="KW-1162">Viral penetration into host cytoplasm</keyword>
<feature type="disulfide bond" evidence="32">
    <location>
        <begin position="221"/>
        <end position="250"/>
    </location>
</feature>
<comment type="domain">
    <text evidence="32">Some of the most genetically diverse regions of the viral genome are present in Env. They are called variable regions 1 through 5 (V1 through V5). Coreceptor usage of gp120 is determined mainly by the primary structure of the third variable region (V3) in the outer domain of gp120. The sequence of V3 determines which coreceptor, CCR5 and/or CXCR4 (corresponding to R5/macrophage, X4/T cell and R5X4/T cell and macrophage tropism), is used to trigger the fusion potential of the Env complex, and hence which cells the virus can infect. Binding to CCR5 involves a region adjacent in addition to V3.</text>
</comment>
<keyword evidence="26 32" id="KW-0564">Palmitate</keyword>
<comment type="subcellular location">
    <molecule>Surface protein gp120</molecule>
    <subcellularLocation>
        <location evidence="32">Virion membrane</location>
        <topology evidence="32">Peripheral membrane protein</topology>
    </subcellularLocation>
    <subcellularLocation>
        <location evidence="32">Host cell membrane</location>
        <topology evidence="32">Peripheral membrane protein</topology>
    </subcellularLocation>
    <subcellularLocation>
        <location evidence="32">Host endosome membrane</location>
        <topology evidence="32">Single-pass type I membrane protein</topology>
    </subcellularLocation>
    <text evidence="32">The surface protein is not anchored to the viral envelope, but associates with the extravirion surface through its binding to TM. It is probably concentrated at the site of budding and incorporated into the virions possibly by contacts between the cytoplasmic tail of Env and the N-terminus of Gag.</text>
</comment>
<evidence type="ECO:0000256" key="32">
    <source>
        <dbReference type="HAMAP-Rule" id="MF_04083"/>
    </source>
</evidence>
<keyword evidence="14 32" id="KW-0812">Transmembrane</keyword>